<keyword evidence="3" id="KW-1185">Reference proteome</keyword>
<dbReference type="EMBL" id="CP092886">
    <property type="protein sequence ID" value="UYV85127.1"/>
    <property type="molecule type" value="Genomic_DNA"/>
</dbReference>
<gene>
    <name evidence="2" type="ORF">LAZ67_X004642</name>
</gene>
<evidence type="ECO:0000256" key="1">
    <source>
        <dbReference type="SAM" id="MobiDB-lite"/>
    </source>
</evidence>
<evidence type="ECO:0000313" key="2">
    <source>
        <dbReference type="EMBL" id="UYV85127.1"/>
    </source>
</evidence>
<organism evidence="2 3">
    <name type="scientific">Cordylochernes scorpioides</name>
    <dbReference type="NCBI Taxonomy" id="51811"/>
    <lineage>
        <taxon>Eukaryota</taxon>
        <taxon>Metazoa</taxon>
        <taxon>Ecdysozoa</taxon>
        <taxon>Arthropoda</taxon>
        <taxon>Chelicerata</taxon>
        <taxon>Arachnida</taxon>
        <taxon>Pseudoscorpiones</taxon>
        <taxon>Cheliferoidea</taxon>
        <taxon>Chernetidae</taxon>
        <taxon>Cordylochernes</taxon>
    </lineage>
</organism>
<evidence type="ECO:0000313" key="3">
    <source>
        <dbReference type="Proteomes" id="UP001235939"/>
    </source>
</evidence>
<dbReference type="Proteomes" id="UP001235939">
    <property type="component" value="Chromosome X"/>
</dbReference>
<reference evidence="2 3" key="1">
    <citation type="submission" date="2022-03" db="EMBL/GenBank/DDBJ databases">
        <title>A chromosomal length assembly of Cordylochernes scorpioides.</title>
        <authorList>
            <person name="Zeh D."/>
            <person name="Zeh J."/>
        </authorList>
    </citation>
    <scope>NUCLEOTIDE SEQUENCE [LARGE SCALE GENOMIC DNA]</scope>
    <source>
        <strain evidence="2">IN4F17</strain>
        <tissue evidence="2">Whole Body</tissue>
    </source>
</reference>
<sequence length="134" mass="14987">MGRRQVVESTDDAGLTGRGRLGRIGKGVQGQPDCYIRVVSGEKARGAKPSRTGENPRIELHDIAIETGISESLVGMVIKEDLKLRKTPVKYSYVPKMLTYSKRKMIVLMSQEKLLTWSNKTFIGNEYTLTVEKT</sequence>
<protein>
    <submittedName>
        <fullName evidence="2">Uncharacterized protein</fullName>
    </submittedName>
</protein>
<name>A0ABY6LYF9_9ARAC</name>
<accession>A0ABY6LYF9</accession>
<proteinExistence type="predicted"/>
<feature type="region of interest" description="Disordered" evidence="1">
    <location>
        <begin position="1"/>
        <end position="24"/>
    </location>
</feature>